<keyword evidence="2" id="KW-1185">Reference proteome</keyword>
<dbReference type="Pfam" id="PF11985">
    <property type="entry name" value="Phage_Mu_Gp27"/>
    <property type="match status" value="1"/>
</dbReference>
<reference evidence="1 2" key="1">
    <citation type="submission" date="2017-03" db="EMBL/GenBank/DDBJ databases">
        <title>Foreign affairs: Plasmid Transfer between Roseobacters and Rhizobia.</title>
        <authorList>
            <person name="Bartling P."/>
            <person name="Bunk B."/>
            <person name="Overmann J."/>
            <person name="Brinkmann H."/>
            <person name="Petersen J."/>
        </authorList>
    </citation>
    <scope>NUCLEOTIDE SEQUENCE [LARGE SCALE GENOMIC DNA]</scope>
    <source>
        <strain evidence="1 2">MACL11</strain>
    </source>
</reference>
<dbReference type="OrthoDB" id="7594814at2"/>
<evidence type="ECO:0008006" key="3">
    <source>
        <dbReference type="Google" id="ProtNLM"/>
    </source>
</evidence>
<dbReference type="InterPro" id="IPR021874">
    <property type="entry name" value="Phage_Mu_Gp27"/>
</dbReference>
<gene>
    <name evidence="1" type="ORF">Mame_02596</name>
</gene>
<name>A0A1U9Z2U1_9HYPH</name>
<dbReference type="KEGG" id="mmed:Mame_02596"/>
<evidence type="ECO:0000313" key="1">
    <source>
        <dbReference type="EMBL" id="AQZ51922.1"/>
    </source>
</evidence>
<protein>
    <recommendedName>
        <fullName evidence="3">DUF3486 family protein</fullName>
    </recommendedName>
</protein>
<dbReference type="RefSeq" id="WP_018066417.1">
    <property type="nucleotide sequence ID" value="NZ_AQWH01000023.1"/>
</dbReference>
<dbReference type="AlphaFoldDB" id="A0A1U9Z2U1"/>
<dbReference type="Proteomes" id="UP000191135">
    <property type="component" value="Chromosome"/>
</dbReference>
<accession>A0A1U9Z2U1</accession>
<proteinExistence type="predicted"/>
<organism evidence="1 2">
    <name type="scientific">Martelella mediterranea DSM 17316</name>
    <dbReference type="NCBI Taxonomy" id="1122214"/>
    <lineage>
        <taxon>Bacteria</taxon>
        <taxon>Pseudomonadati</taxon>
        <taxon>Pseudomonadota</taxon>
        <taxon>Alphaproteobacteria</taxon>
        <taxon>Hyphomicrobiales</taxon>
        <taxon>Aurantimonadaceae</taxon>
        <taxon>Martelella</taxon>
    </lineage>
</organism>
<dbReference type="eggNOG" id="ENOG5032UAT">
    <property type="taxonomic scope" value="Bacteria"/>
</dbReference>
<evidence type="ECO:0000313" key="2">
    <source>
        <dbReference type="Proteomes" id="UP000191135"/>
    </source>
</evidence>
<dbReference type="EMBL" id="CP020330">
    <property type="protein sequence ID" value="AQZ51922.1"/>
    <property type="molecule type" value="Genomic_DNA"/>
</dbReference>
<sequence>MAKRGRGRLSNIDLLPAECDDVVAWAAQELAMRKRTQTEIYTEFRDRLLAIQSEYEISFEIPSFTAFNRYSVNLARMTKRIQETREIAATIAQRIDAEASDELTLITAEAIKMLIYELLQATEDGGLDPKGAMQLANALRSAVQAQSVSSARRQKVEADFADKAKQAVQTVAKARGLSDEAAGEILDKLLGVNT</sequence>
<dbReference type="STRING" id="1122214.Mame_02596"/>